<evidence type="ECO:0000256" key="2">
    <source>
        <dbReference type="SAM" id="MobiDB-lite"/>
    </source>
</evidence>
<dbReference type="EMBL" id="FNXT01000700">
    <property type="protein sequence ID" value="SZX66373.1"/>
    <property type="molecule type" value="Genomic_DNA"/>
</dbReference>
<feature type="domain" description="PIH1 N-terminal" evidence="3">
    <location>
        <begin position="58"/>
        <end position="217"/>
    </location>
</feature>
<dbReference type="InterPro" id="IPR012981">
    <property type="entry name" value="PIH1_N"/>
</dbReference>
<evidence type="ECO:0000256" key="1">
    <source>
        <dbReference type="ARBA" id="ARBA00008511"/>
    </source>
</evidence>
<dbReference type="PANTHER" id="PTHR22997:SF11">
    <property type="entry name" value="PIH1 N-TERMINAL DOMAIN-CONTAINING PROTEIN"/>
    <property type="match status" value="1"/>
</dbReference>
<dbReference type="AlphaFoldDB" id="A0A383VN77"/>
<feature type="compositionally biased region" description="Low complexity" evidence="2">
    <location>
        <begin position="253"/>
        <end position="265"/>
    </location>
</feature>
<feature type="region of interest" description="Disordered" evidence="2">
    <location>
        <begin position="253"/>
        <end position="301"/>
    </location>
</feature>
<dbReference type="PANTHER" id="PTHR22997">
    <property type="entry name" value="PIH1 DOMAIN-CONTAINING PROTEIN 1"/>
    <property type="match status" value="1"/>
</dbReference>
<evidence type="ECO:0000259" key="3">
    <source>
        <dbReference type="Pfam" id="PF08190"/>
    </source>
</evidence>
<comment type="similarity">
    <text evidence="1">Belongs to the PIH1 family.</text>
</comment>
<name>A0A383VN77_TETOB</name>
<reference evidence="4 5" key="1">
    <citation type="submission" date="2016-10" db="EMBL/GenBank/DDBJ databases">
        <authorList>
            <person name="Cai Z."/>
        </authorList>
    </citation>
    <scope>NUCLEOTIDE SEQUENCE [LARGE SCALE GENOMIC DNA]</scope>
</reference>
<keyword evidence="5" id="KW-1185">Reference proteome</keyword>
<dbReference type="Proteomes" id="UP000256970">
    <property type="component" value="Unassembled WGS sequence"/>
</dbReference>
<accession>A0A383VN77</accession>
<dbReference type="Pfam" id="PF08190">
    <property type="entry name" value="PIH1"/>
    <property type="match status" value="1"/>
</dbReference>
<dbReference type="STRING" id="3088.A0A383VN77"/>
<organism evidence="4 5">
    <name type="scientific">Tetradesmus obliquus</name>
    <name type="common">Green alga</name>
    <name type="synonym">Acutodesmus obliquus</name>
    <dbReference type="NCBI Taxonomy" id="3088"/>
    <lineage>
        <taxon>Eukaryota</taxon>
        <taxon>Viridiplantae</taxon>
        <taxon>Chlorophyta</taxon>
        <taxon>core chlorophytes</taxon>
        <taxon>Chlorophyceae</taxon>
        <taxon>CS clade</taxon>
        <taxon>Sphaeropleales</taxon>
        <taxon>Scenedesmaceae</taxon>
        <taxon>Tetradesmus</taxon>
    </lineage>
</organism>
<evidence type="ECO:0000313" key="5">
    <source>
        <dbReference type="Proteomes" id="UP000256970"/>
    </source>
</evidence>
<dbReference type="InterPro" id="IPR050734">
    <property type="entry name" value="PIH1/Kintoun_subfamily"/>
</dbReference>
<sequence>MEQGLKQMMDVPDLSQEDLEEMMKLLESYESSAQRLGPVPEELQELMNNVKRANGQPTSDVETQNITPEPGFVVKTADKEGRKVFINICHSKQVPAPGGWDNGSMPEACLQALDNLARDAPIAAADAEALRFPLSCSELLTDADKSGQPCITVDCIINSDIFKGAQQHRPLKALVVELALQQVSSKHKLELDPKFKLPKMAYKGAAVRQQRVRVDKRQLVTDVTLQRDEAPSFALPPSQKDAAVAAAAGSKAKAASGSRDAASSRQLPADAGSKQNGSSRTAAAGVLAGSGSSGGGWQHSVKCEGKPVTHMVVTLQLPHRSDSSSWSDSSIQVEVCGRQLRVTADAAAGGPCIVQLPFAASSAGAEAQLLPDSKQLQVQLPYLSAQQWVQQLVDQAPHAFSKLPVAHSAYTELD</sequence>
<evidence type="ECO:0000313" key="4">
    <source>
        <dbReference type="EMBL" id="SZX66373.1"/>
    </source>
</evidence>
<dbReference type="GO" id="GO:0005737">
    <property type="term" value="C:cytoplasm"/>
    <property type="evidence" value="ECO:0007669"/>
    <property type="project" value="TreeGrafter"/>
</dbReference>
<gene>
    <name evidence="4" type="ORF">BQ4739_LOCUS6789</name>
</gene>
<proteinExistence type="inferred from homology"/>
<protein>
    <recommendedName>
        <fullName evidence="3">PIH1 N-terminal domain-containing protein</fullName>
    </recommendedName>
</protein>